<organism evidence="7 8">
    <name type="scientific">Penstemon davidsonii</name>
    <dbReference type="NCBI Taxonomy" id="160366"/>
    <lineage>
        <taxon>Eukaryota</taxon>
        <taxon>Viridiplantae</taxon>
        <taxon>Streptophyta</taxon>
        <taxon>Embryophyta</taxon>
        <taxon>Tracheophyta</taxon>
        <taxon>Spermatophyta</taxon>
        <taxon>Magnoliopsida</taxon>
        <taxon>eudicotyledons</taxon>
        <taxon>Gunneridae</taxon>
        <taxon>Pentapetalae</taxon>
        <taxon>asterids</taxon>
        <taxon>lamiids</taxon>
        <taxon>Lamiales</taxon>
        <taxon>Plantaginaceae</taxon>
        <taxon>Cheloneae</taxon>
        <taxon>Penstemon</taxon>
    </lineage>
</organism>
<gene>
    <name evidence="7" type="ORF">RD792_014511</name>
</gene>
<keyword evidence="3" id="KW-0063">Aspartyl esterase</keyword>
<evidence type="ECO:0000256" key="5">
    <source>
        <dbReference type="ARBA" id="ARBA00047928"/>
    </source>
</evidence>
<keyword evidence="4" id="KW-0961">Cell wall biogenesis/degradation</keyword>
<evidence type="ECO:0000256" key="1">
    <source>
        <dbReference type="ARBA" id="ARBA00005184"/>
    </source>
</evidence>
<comment type="caution">
    <text evidence="7">The sequence shown here is derived from an EMBL/GenBank/DDBJ whole genome shotgun (WGS) entry which is preliminary data.</text>
</comment>
<accession>A0ABR0CPM3</accession>
<dbReference type="PANTHER" id="PTHR31707">
    <property type="entry name" value="PECTINESTERASE"/>
    <property type="match status" value="1"/>
</dbReference>
<evidence type="ECO:0000256" key="4">
    <source>
        <dbReference type="ARBA" id="ARBA00023316"/>
    </source>
</evidence>
<evidence type="ECO:0000256" key="3">
    <source>
        <dbReference type="ARBA" id="ARBA00023085"/>
    </source>
</evidence>
<comment type="catalytic activity">
    <reaction evidence="5">
        <text>[(1-&gt;4)-alpha-D-galacturonosyl methyl ester](n) + n H2O = [(1-&gt;4)-alpha-D-galacturonosyl](n) + n methanol + n H(+)</text>
        <dbReference type="Rhea" id="RHEA:22380"/>
        <dbReference type="Rhea" id="RHEA-COMP:14570"/>
        <dbReference type="Rhea" id="RHEA-COMP:14573"/>
        <dbReference type="ChEBI" id="CHEBI:15377"/>
        <dbReference type="ChEBI" id="CHEBI:15378"/>
        <dbReference type="ChEBI" id="CHEBI:17790"/>
        <dbReference type="ChEBI" id="CHEBI:140522"/>
        <dbReference type="ChEBI" id="CHEBI:140523"/>
        <dbReference type="EC" id="3.1.1.11"/>
    </reaction>
</comment>
<reference evidence="7 8" key="1">
    <citation type="journal article" date="2023" name="bioRxiv">
        <title>Genome report: Whole genome sequence and annotation of Penstemon davidsonii.</title>
        <authorList>
            <person name="Ostevik K.L."/>
            <person name="Alabady M."/>
            <person name="Zhang M."/>
            <person name="Rausher M.D."/>
        </authorList>
    </citation>
    <scope>NUCLEOTIDE SEQUENCE [LARGE SCALE GENOMIC DNA]</scope>
    <source>
        <strain evidence="7">DNT005</strain>
        <tissue evidence="7">Whole leaf</tissue>
    </source>
</reference>
<evidence type="ECO:0000256" key="2">
    <source>
        <dbReference type="ARBA" id="ARBA00022801"/>
    </source>
</evidence>
<dbReference type="EMBL" id="JAYDYQ010002687">
    <property type="protein sequence ID" value="KAK4479002.1"/>
    <property type="molecule type" value="Genomic_DNA"/>
</dbReference>
<protein>
    <recommendedName>
        <fullName evidence="6">Pectinesterase catalytic domain-containing protein</fullName>
    </recommendedName>
</protein>
<evidence type="ECO:0000259" key="6">
    <source>
        <dbReference type="Pfam" id="PF01095"/>
    </source>
</evidence>
<feature type="domain" description="Pectinesterase catalytic" evidence="6">
    <location>
        <begin position="22"/>
        <end position="165"/>
    </location>
</feature>
<evidence type="ECO:0000313" key="8">
    <source>
        <dbReference type="Proteomes" id="UP001291926"/>
    </source>
</evidence>
<dbReference type="Gene3D" id="2.160.20.10">
    <property type="entry name" value="Single-stranded right-handed beta-helix, Pectin lyase-like"/>
    <property type="match status" value="1"/>
</dbReference>
<dbReference type="InterPro" id="IPR011050">
    <property type="entry name" value="Pectin_lyase_fold/virulence"/>
</dbReference>
<dbReference type="InterPro" id="IPR000070">
    <property type="entry name" value="Pectinesterase_cat"/>
</dbReference>
<comment type="pathway">
    <text evidence="1">Glycan metabolism; pectin degradation; 2-dehydro-3-deoxy-D-gluconate from pectin: step 1/5.</text>
</comment>
<dbReference type="SUPFAM" id="SSF51126">
    <property type="entry name" value="Pectin lyase-like"/>
    <property type="match status" value="1"/>
</dbReference>
<evidence type="ECO:0000313" key="7">
    <source>
        <dbReference type="EMBL" id="KAK4479002.1"/>
    </source>
</evidence>
<keyword evidence="2" id="KW-0378">Hydrolase</keyword>
<proteinExistence type="predicted"/>
<dbReference type="Pfam" id="PF01095">
    <property type="entry name" value="Pectinesterase"/>
    <property type="match status" value="1"/>
</dbReference>
<dbReference type="InterPro" id="IPR012334">
    <property type="entry name" value="Pectin_lyas_fold"/>
</dbReference>
<sequence>MIINFCATKFNPHLTVAKDGSGNFTTISENCLIDLRKPLEYQYNVVTAQGKDTVCETIGFVIRNCSILVDRILEPDKGKFKSYLSIPWKEYSTTIVMESNICDLVLPEGWLEWHGTIGLKTLYYAEFNNRGPGSGTSSRLRWPGSRVIKRKEAWNFIVGPFLQGDT</sequence>
<dbReference type="Proteomes" id="UP001291926">
    <property type="component" value="Unassembled WGS sequence"/>
</dbReference>
<name>A0ABR0CPM3_9LAMI</name>
<keyword evidence="8" id="KW-1185">Reference proteome</keyword>